<dbReference type="GO" id="GO:0009307">
    <property type="term" value="P:DNA restriction-modification system"/>
    <property type="evidence" value="ECO:0007669"/>
    <property type="project" value="InterPro"/>
</dbReference>
<dbReference type="PRINTS" id="PR00505">
    <property type="entry name" value="D12N6MTFRASE"/>
</dbReference>
<dbReference type="SUPFAM" id="SSF53335">
    <property type="entry name" value="S-adenosyl-L-methionine-dependent methyltransferases"/>
    <property type="match status" value="1"/>
</dbReference>
<name>A0AA45KHG4_9LACT</name>
<dbReference type="GO" id="GO:0009007">
    <property type="term" value="F:site-specific DNA-methyltransferase (adenine-specific) activity"/>
    <property type="evidence" value="ECO:0007669"/>
    <property type="project" value="UniProtKB-EC"/>
</dbReference>
<protein>
    <recommendedName>
        <fullName evidence="1">site-specific DNA-methyltransferase (adenine-specific)</fullName>
        <ecNumber evidence="1">2.1.1.72</ecNumber>
    </recommendedName>
</protein>
<dbReference type="Proteomes" id="UP000663608">
    <property type="component" value="Chromosome"/>
</dbReference>
<evidence type="ECO:0000313" key="6">
    <source>
        <dbReference type="EMBL" id="QSE77344.1"/>
    </source>
</evidence>
<evidence type="ECO:0000256" key="2">
    <source>
        <dbReference type="ARBA" id="ARBA00022603"/>
    </source>
</evidence>
<keyword evidence="4" id="KW-0949">S-adenosyl-L-methionine</keyword>
<dbReference type="Pfam" id="PF02086">
    <property type="entry name" value="MethyltransfD12"/>
    <property type="match status" value="1"/>
</dbReference>
<keyword evidence="3" id="KW-0808">Transferase</keyword>
<dbReference type="InterPro" id="IPR029063">
    <property type="entry name" value="SAM-dependent_MTases_sf"/>
</dbReference>
<proteinExistence type="predicted"/>
<keyword evidence="2 6" id="KW-0489">Methyltransferase</keyword>
<dbReference type="Gene3D" id="3.40.50.150">
    <property type="entry name" value="Vaccinia Virus protein VP39"/>
    <property type="match status" value="2"/>
</dbReference>
<dbReference type="KEGG" id="lti:JW886_03610"/>
<comment type="catalytic activity">
    <reaction evidence="5">
        <text>a 2'-deoxyadenosine in DNA + S-adenosyl-L-methionine = an N(6)-methyl-2'-deoxyadenosine in DNA + S-adenosyl-L-homocysteine + H(+)</text>
        <dbReference type="Rhea" id="RHEA:15197"/>
        <dbReference type="Rhea" id="RHEA-COMP:12418"/>
        <dbReference type="Rhea" id="RHEA-COMP:12419"/>
        <dbReference type="ChEBI" id="CHEBI:15378"/>
        <dbReference type="ChEBI" id="CHEBI:57856"/>
        <dbReference type="ChEBI" id="CHEBI:59789"/>
        <dbReference type="ChEBI" id="CHEBI:90615"/>
        <dbReference type="ChEBI" id="CHEBI:90616"/>
        <dbReference type="EC" id="2.1.1.72"/>
    </reaction>
</comment>
<dbReference type="GO" id="GO:0032259">
    <property type="term" value="P:methylation"/>
    <property type="evidence" value="ECO:0007669"/>
    <property type="project" value="UniProtKB-KW"/>
</dbReference>
<dbReference type="EC" id="2.1.1.72" evidence="1"/>
<dbReference type="AlphaFoldDB" id="A0AA45KHG4"/>
<dbReference type="PROSITE" id="PS00092">
    <property type="entry name" value="N6_MTASE"/>
    <property type="match status" value="1"/>
</dbReference>
<organism evidence="6 7">
    <name type="scientific">Lactococcus taiwanensis</name>
    <dbReference type="NCBI Taxonomy" id="1151742"/>
    <lineage>
        <taxon>Bacteria</taxon>
        <taxon>Bacillati</taxon>
        <taxon>Bacillota</taxon>
        <taxon>Bacilli</taxon>
        <taxon>Lactobacillales</taxon>
        <taxon>Streptococcaceae</taxon>
        <taxon>Lactococcus</taxon>
    </lineage>
</organism>
<dbReference type="InterPro" id="IPR012327">
    <property type="entry name" value="MeTrfase_D12"/>
</dbReference>
<reference evidence="6 7" key="1">
    <citation type="submission" date="2021-02" db="EMBL/GenBank/DDBJ databases">
        <title>Complete genome sequence of Lactococcus lactis strain K_LL004.</title>
        <authorList>
            <person name="Kim H.B."/>
        </authorList>
    </citation>
    <scope>NUCLEOTIDE SEQUENCE [LARGE SCALE GENOMIC DNA]</scope>
    <source>
        <strain evidence="6 7">K_LL004</strain>
    </source>
</reference>
<dbReference type="REBASE" id="495500">
    <property type="entry name" value="M2.LtaL004ORF3605P"/>
</dbReference>
<dbReference type="EMBL" id="CP070872">
    <property type="protein sequence ID" value="QSE77344.1"/>
    <property type="molecule type" value="Genomic_DNA"/>
</dbReference>
<gene>
    <name evidence="6" type="ORF">JW886_03610</name>
</gene>
<evidence type="ECO:0000256" key="4">
    <source>
        <dbReference type="ARBA" id="ARBA00022691"/>
    </source>
</evidence>
<dbReference type="GO" id="GO:0003676">
    <property type="term" value="F:nucleic acid binding"/>
    <property type="evidence" value="ECO:0007669"/>
    <property type="project" value="InterPro"/>
</dbReference>
<keyword evidence="7" id="KW-1185">Reference proteome</keyword>
<sequence length="343" mass="40098">MQNYILKSKYNAKYPKVNYIGNKEKLSEWIVQNLPVEDGKVLDVFSGGNSVSFELKKQGFQVYSNDILYASFVVGKAIIENNSVQLKEDVIDKALNYKITEEQRQKFVWLENKLYFPEEVDELAQLVSYSETLDDYNKYLFQALIRRSMIRKLPYSRMNVPWNNIVKLRDEEYSYTKYGRKRAYHNAKFSDHIRTNLYEYNAAVFDNGLRNKAFQLDALDAIEEVEKVDVIYLDPPYPSTMNKYDDFYGAFDKVFGHSKNHINLTDKAVFLENLEQVIEVAVLKTKYIVLSLNSRSKPGIDEICEVFSKYGEVTVLKHKHNYQVSGKENKNDNFELLATLKVF</sequence>
<dbReference type="RefSeq" id="WP_205872328.1">
    <property type="nucleotide sequence ID" value="NZ_CP070872.1"/>
</dbReference>
<accession>A0AA45KHG4</accession>
<evidence type="ECO:0000256" key="5">
    <source>
        <dbReference type="ARBA" id="ARBA00047942"/>
    </source>
</evidence>
<evidence type="ECO:0000256" key="1">
    <source>
        <dbReference type="ARBA" id="ARBA00011900"/>
    </source>
</evidence>
<evidence type="ECO:0000256" key="3">
    <source>
        <dbReference type="ARBA" id="ARBA00022679"/>
    </source>
</evidence>
<dbReference type="InterPro" id="IPR002052">
    <property type="entry name" value="DNA_methylase_N6_adenine_CS"/>
</dbReference>
<evidence type="ECO:0000313" key="7">
    <source>
        <dbReference type="Proteomes" id="UP000663608"/>
    </source>
</evidence>